<accession>Q47JR3</accession>
<dbReference type="EMBL" id="CP000089">
    <property type="protein sequence ID" value="AAZ44918.1"/>
    <property type="molecule type" value="Genomic_DNA"/>
</dbReference>
<evidence type="ECO:0000256" key="2">
    <source>
        <dbReference type="ARBA" id="ARBA00022679"/>
    </source>
</evidence>
<sequence length="381" mass="40886">MIYLLLTWLASPLLWLRAALRRSSVNNRILVIQTAKIGDFVATTPVFRALRRRLPEVEIVALLHPVNVPLAKGLDSIDRIIVLPKQGFKGWAGKRWLLDLLAEGYDGVLILSPNLSNLLVPFWAGVPKRVSVLADRRQGSSRLAWPFLTYGEPHRRGQLFRETALRAIAGLGIKVDAVLLALPNEVRGAESGQAKLNAWSPICQRPLVGFGLGAGNRMKALDAAQVAALAGQIVNHTPATLVLIGTDADRAAAETVLAQLPAGRAIDTTGQWGLDELPVLLGALDCFVGVDSGATYMADALGVPVVDFMGPADAEDQRPIGRRAVVIRSAEPCAPCSHAFDAPYSCHLGTRACIANMPIAAVVQAVETILVSRNSVAEHRQ</sequence>
<reference evidence="3" key="1">
    <citation type="submission" date="2005-08" db="EMBL/GenBank/DDBJ databases">
        <title>Complete sequence of Dechloromonas aromatica RCB.</title>
        <authorList>
            <person name="Salinero K.K."/>
            <person name="Copeland A."/>
            <person name="Lucas S."/>
            <person name="Lapidus A."/>
            <person name="Barry K."/>
            <person name="Detter J.C."/>
            <person name="Glavina T."/>
            <person name="Hammon N."/>
            <person name="Israni S."/>
            <person name="Pitluck S."/>
            <person name="Di Bartolo G."/>
            <person name="Trong S."/>
            <person name="Schmutz J."/>
            <person name="Larimer F."/>
            <person name="Land M."/>
            <person name="Ivanova N."/>
            <person name="Richardson P."/>
        </authorList>
    </citation>
    <scope>NUCLEOTIDE SEQUENCE</scope>
    <source>
        <strain evidence="3">RCB</strain>
    </source>
</reference>
<evidence type="ECO:0000313" key="3">
    <source>
        <dbReference type="EMBL" id="AAZ44918.1"/>
    </source>
</evidence>
<evidence type="ECO:0000256" key="1">
    <source>
        <dbReference type="ARBA" id="ARBA00022676"/>
    </source>
</evidence>
<dbReference type="SUPFAM" id="SSF53756">
    <property type="entry name" value="UDP-Glycosyltransferase/glycogen phosphorylase"/>
    <property type="match status" value="1"/>
</dbReference>
<proteinExistence type="predicted"/>
<dbReference type="CAZy" id="GT9">
    <property type="family name" value="Glycosyltransferase Family 9"/>
</dbReference>
<dbReference type="CDD" id="cd03789">
    <property type="entry name" value="GT9_LPS_heptosyltransferase"/>
    <property type="match status" value="1"/>
</dbReference>
<dbReference type="KEGG" id="dar:Daro_0159"/>
<dbReference type="InterPro" id="IPR051199">
    <property type="entry name" value="LPS_LOS_Heptosyltrfase"/>
</dbReference>
<protein>
    <submittedName>
        <fullName evidence="3">Glycosyl transferase, family 9</fullName>
    </submittedName>
</protein>
<gene>
    <name evidence="3" type="ordered locus">Daro_0159</name>
</gene>
<dbReference type="STRING" id="159087.Daro_0159"/>
<keyword evidence="2 3" id="KW-0808">Transferase</keyword>
<dbReference type="eggNOG" id="COG0859">
    <property type="taxonomic scope" value="Bacteria"/>
</dbReference>
<dbReference type="HOGENOM" id="CLU_038371_0_0_4"/>
<dbReference type="Gene3D" id="3.40.50.2000">
    <property type="entry name" value="Glycogen Phosphorylase B"/>
    <property type="match status" value="2"/>
</dbReference>
<dbReference type="GO" id="GO:0009244">
    <property type="term" value="P:lipopolysaccharide core region biosynthetic process"/>
    <property type="evidence" value="ECO:0007669"/>
    <property type="project" value="TreeGrafter"/>
</dbReference>
<dbReference type="GO" id="GO:0005829">
    <property type="term" value="C:cytosol"/>
    <property type="evidence" value="ECO:0007669"/>
    <property type="project" value="TreeGrafter"/>
</dbReference>
<dbReference type="InterPro" id="IPR002201">
    <property type="entry name" value="Glyco_trans_9"/>
</dbReference>
<keyword evidence="1" id="KW-0328">Glycosyltransferase</keyword>
<dbReference type="Pfam" id="PF01075">
    <property type="entry name" value="Glyco_transf_9"/>
    <property type="match status" value="1"/>
</dbReference>
<dbReference type="GO" id="GO:0008713">
    <property type="term" value="F:ADP-heptose-lipopolysaccharide heptosyltransferase activity"/>
    <property type="evidence" value="ECO:0007669"/>
    <property type="project" value="TreeGrafter"/>
</dbReference>
<dbReference type="AlphaFoldDB" id="Q47JR3"/>
<organism evidence="3">
    <name type="scientific">Dechloromonas aromatica (strain RCB)</name>
    <dbReference type="NCBI Taxonomy" id="159087"/>
    <lineage>
        <taxon>Bacteria</taxon>
        <taxon>Pseudomonadati</taxon>
        <taxon>Pseudomonadota</taxon>
        <taxon>Betaproteobacteria</taxon>
        <taxon>Rhodocyclales</taxon>
        <taxon>Azonexaceae</taxon>
        <taxon>Dechloromonas</taxon>
    </lineage>
</organism>
<dbReference type="PANTHER" id="PTHR30160">
    <property type="entry name" value="TETRAACYLDISACCHARIDE 4'-KINASE-RELATED"/>
    <property type="match status" value="1"/>
</dbReference>
<dbReference type="PANTHER" id="PTHR30160:SF7">
    <property type="entry name" value="ADP-HEPTOSE--LPS HEPTOSYLTRANSFERASE 2"/>
    <property type="match status" value="1"/>
</dbReference>
<name>Q47JR3_DECAR</name>